<accession>A0A1X0R4L5</accession>
<evidence type="ECO:0000313" key="1">
    <source>
        <dbReference type="EMBL" id="ORE06888.1"/>
    </source>
</evidence>
<reference evidence="1" key="1">
    <citation type="journal article" date="2016" name="Proc. Natl. Acad. Sci. U.S.A.">
        <title>Lipid metabolic changes in an early divergent fungus govern the establishment of a mutualistic symbiosis with endobacteria.</title>
        <authorList>
            <person name="Lastovetsky O.A."/>
            <person name="Gaspar M.L."/>
            <person name="Mondo S.J."/>
            <person name="LaButti K.M."/>
            <person name="Sandor L."/>
            <person name="Grigoriev I.V."/>
            <person name="Henry S.A."/>
            <person name="Pawlowska T.E."/>
        </authorList>
    </citation>
    <scope>NUCLEOTIDE SEQUENCE [LARGE SCALE GENOMIC DNA]</scope>
    <source>
        <strain evidence="1">ATCC 52814</strain>
    </source>
</reference>
<gene>
    <name evidence="1" type="ORF">BCV72DRAFT_117218</name>
</gene>
<dbReference type="Proteomes" id="UP000242414">
    <property type="component" value="Unassembled WGS sequence"/>
</dbReference>
<protein>
    <submittedName>
        <fullName evidence="1">Uncharacterized protein</fullName>
    </submittedName>
</protein>
<sequence>MSSQVAYPRLLQSARIGYSIKHLPNEHYENKQFNLLYSFGYINSLFHSYYNPPVKPAVCSLITCVVFSCQIQLTVVGVFYRFTCHFESR</sequence>
<organism evidence="1">
    <name type="scientific">Rhizopus microsporus var. microsporus</name>
    <dbReference type="NCBI Taxonomy" id="86635"/>
    <lineage>
        <taxon>Eukaryota</taxon>
        <taxon>Fungi</taxon>
        <taxon>Fungi incertae sedis</taxon>
        <taxon>Mucoromycota</taxon>
        <taxon>Mucoromycotina</taxon>
        <taxon>Mucoromycetes</taxon>
        <taxon>Mucorales</taxon>
        <taxon>Mucorineae</taxon>
        <taxon>Rhizopodaceae</taxon>
        <taxon>Rhizopus</taxon>
    </lineage>
</organism>
<dbReference type="VEuPathDB" id="FungiDB:BCV72DRAFT_117218"/>
<dbReference type="AlphaFoldDB" id="A0A1X0R4L5"/>
<dbReference type="EMBL" id="KV921914">
    <property type="protein sequence ID" value="ORE06888.1"/>
    <property type="molecule type" value="Genomic_DNA"/>
</dbReference>
<name>A0A1X0R4L5_RHIZD</name>
<proteinExistence type="predicted"/>